<evidence type="ECO:0000256" key="3">
    <source>
        <dbReference type="SAM" id="MobiDB-lite"/>
    </source>
</evidence>
<dbReference type="SUPFAM" id="SSF103473">
    <property type="entry name" value="MFS general substrate transporter"/>
    <property type="match status" value="1"/>
</dbReference>
<reference evidence="5" key="1">
    <citation type="submission" date="2021-08" db="EMBL/GenBank/DDBJ databases">
        <title>Global Aspergillus fumigatus from environmental and clinical sources.</title>
        <authorList>
            <person name="Barber A."/>
            <person name="Sae-Ong T."/>
        </authorList>
    </citation>
    <scope>NUCLEOTIDE SEQUENCE</scope>
    <source>
        <strain evidence="5">NRZ-2016-071</strain>
    </source>
</reference>
<evidence type="ECO:0000313" key="6">
    <source>
        <dbReference type="Proteomes" id="UP000813423"/>
    </source>
</evidence>
<protein>
    <submittedName>
        <fullName evidence="5">Uncharacterized protein</fullName>
    </submittedName>
</protein>
<dbReference type="InterPro" id="IPR036259">
    <property type="entry name" value="MFS_trans_sf"/>
</dbReference>
<evidence type="ECO:0000313" key="5">
    <source>
        <dbReference type="EMBL" id="KAH1898202.1"/>
    </source>
</evidence>
<dbReference type="GO" id="GO:0016020">
    <property type="term" value="C:membrane"/>
    <property type="evidence" value="ECO:0007669"/>
    <property type="project" value="UniProtKB-SubCell"/>
</dbReference>
<dbReference type="EMBL" id="JAIBSC010000098">
    <property type="protein sequence ID" value="KAH1898202.1"/>
    <property type="molecule type" value="Genomic_DNA"/>
</dbReference>
<proteinExistence type="inferred from homology"/>
<feature type="transmembrane region" description="Helical" evidence="4">
    <location>
        <begin position="48"/>
        <end position="71"/>
    </location>
</feature>
<feature type="region of interest" description="Disordered" evidence="3">
    <location>
        <begin position="1"/>
        <end position="44"/>
    </location>
</feature>
<feature type="transmembrane region" description="Helical" evidence="4">
    <location>
        <begin position="209"/>
        <end position="230"/>
    </location>
</feature>
<comment type="similarity">
    <text evidence="2">Belongs to the major facilitator superfamily. Monocarboxylate porter (TC 2.A.1.13) family.</text>
</comment>
<dbReference type="Proteomes" id="UP000813423">
    <property type="component" value="Unassembled WGS sequence"/>
</dbReference>
<dbReference type="Gene3D" id="1.20.1250.20">
    <property type="entry name" value="MFS general substrate transporter like domains"/>
    <property type="match status" value="2"/>
</dbReference>
<organism evidence="5 6">
    <name type="scientific">Aspergillus fumigatus</name>
    <name type="common">Neosartorya fumigata</name>
    <dbReference type="NCBI Taxonomy" id="746128"/>
    <lineage>
        <taxon>Eukaryota</taxon>
        <taxon>Fungi</taxon>
        <taxon>Dikarya</taxon>
        <taxon>Ascomycota</taxon>
        <taxon>Pezizomycotina</taxon>
        <taxon>Eurotiomycetes</taxon>
        <taxon>Eurotiomycetidae</taxon>
        <taxon>Eurotiales</taxon>
        <taxon>Aspergillaceae</taxon>
        <taxon>Aspergillus</taxon>
        <taxon>Aspergillus subgen. Fumigati</taxon>
    </lineage>
</organism>
<accession>A0A9P5DJV7</accession>
<evidence type="ECO:0000256" key="4">
    <source>
        <dbReference type="SAM" id="Phobius"/>
    </source>
</evidence>
<name>A0A9P5DJV7_ASPFM</name>
<gene>
    <name evidence="5" type="ORF">KXV57_009698</name>
</gene>
<keyword evidence="4" id="KW-0812">Transmembrane</keyword>
<dbReference type="PROSITE" id="PS50850">
    <property type="entry name" value="MFS"/>
    <property type="match status" value="1"/>
</dbReference>
<dbReference type="OMA" id="LNRVRCR"/>
<feature type="transmembrane region" description="Helical" evidence="4">
    <location>
        <begin position="413"/>
        <end position="432"/>
    </location>
</feature>
<dbReference type="InterPro" id="IPR020846">
    <property type="entry name" value="MFS_dom"/>
</dbReference>
<dbReference type="CDD" id="cd17352">
    <property type="entry name" value="MFS_MCT_SLC16"/>
    <property type="match status" value="1"/>
</dbReference>
<evidence type="ECO:0000256" key="1">
    <source>
        <dbReference type="ARBA" id="ARBA00004141"/>
    </source>
</evidence>
<feature type="transmembrane region" description="Helical" evidence="4">
    <location>
        <begin position="381"/>
        <end position="401"/>
    </location>
</feature>
<comment type="subcellular location">
    <subcellularLocation>
        <location evidence="1">Membrane</location>
        <topology evidence="1">Multi-pass membrane protein</topology>
    </subcellularLocation>
</comment>
<feature type="compositionally biased region" description="Basic and acidic residues" evidence="3">
    <location>
        <begin position="25"/>
        <end position="34"/>
    </location>
</feature>
<dbReference type="InterPro" id="IPR011701">
    <property type="entry name" value="MFS"/>
</dbReference>
<dbReference type="PANTHER" id="PTHR11360">
    <property type="entry name" value="MONOCARBOXYLATE TRANSPORTER"/>
    <property type="match status" value="1"/>
</dbReference>
<feature type="transmembrane region" description="Helical" evidence="4">
    <location>
        <begin position="145"/>
        <end position="171"/>
    </location>
</feature>
<evidence type="ECO:0000256" key="2">
    <source>
        <dbReference type="ARBA" id="ARBA00006727"/>
    </source>
</evidence>
<feature type="transmembrane region" description="Helical" evidence="4">
    <location>
        <begin position="91"/>
        <end position="113"/>
    </location>
</feature>
<feature type="transmembrane region" description="Helical" evidence="4">
    <location>
        <begin position="120"/>
        <end position="139"/>
    </location>
</feature>
<dbReference type="InterPro" id="IPR050327">
    <property type="entry name" value="Proton-linked_MCT"/>
</dbReference>
<dbReference type="Pfam" id="PF07690">
    <property type="entry name" value="MFS_1"/>
    <property type="match status" value="1"/>
</dbReference>
<feature type="transmembrane region" description="Helical" evidence="4">
    <location>
        <begin position="340"/>
        <end position="360"/>
    </location>
</feature>
<dbReference type="GO" id="GO:0022857">
    <property type="term" value="F:transmembrane transporter activity"/>
    <property type="evidence" value="ECO:0007669"/>
    <property type="project" value="InterPro"/>
</dbReference>
<dbReference type="PANTHER" id="PTHR11360:SF234">
    <property type="entry name" value="MFS-TYPE TRANSPORTER DBAD-RELATED"/>
    <property type="match status" value="1"/>
</dbReference>
<sequence length="442" mass="47603">MTVSAAATPDNRSEGSSPPSTLPVEELRAEKVEETQTPSPPPPPNGGWMAWLQVVGAFFLFFNSWGVVNTFGVYQTYYETDLLHGHSPSSISWIGTVQGFLLFLVGVIAGPVFDKGYLKTMIAAGSFLVVFGLMMTSLSDQYYQVFLAHGVVVGIGCAFLFLPSIAIVATYFTTRRAVATGITASGGSIGSVIYPIIFRKLIDSVGFGWTTRIIGFIALGGLCVSLAVMRMRLPPPKQARSLLDLSAFKEASFLIFSFGLFCAFVGLYFPFFYLPTYMSNIVHSTDDLAFYIIAILNATSVFGRITPGLVADRLGSLNTLIPMGLIAAILAYAWMGIKNIAGTIVFACLYGFASGAIVSLPPTVVARLSPNMSIVGTRMGMCFTFAGLGLLIGNPIAGALLDLERGVFWKAELFSAVMVTAGAVSFIWLRLLKWRDGEKGKY</sequence>
<feature type="transmembrane region" description="Helical" evidence="4">
    <location>
        <begin position="288"/>
        <end position="305"/>
    </location>
</feature>
<feature type="transmembrane region" description="Helical" evidence="4">
    <location>
        <begin position="178"/>
        <end position="197"/>
    </location>
</feature>
<feature type="transmembrane region" description="Helical" evidence="4">
    <location>
        <begin position="251"/>
        <end position="273"/>
    </location>
</feature>
<feature type="transmembrane region" description="Helical" evidence="4">
    <location>
        <begin position="317"/>
        <end position="334"/>
    </location>
</feature>
<keyword evidence="4" id="KW-1133">Transmembrane helix</keyword>
<keyword evidence="4" id="KW-0472">Membrane</keyword>
<comment type="caution">
    <text evidence="5">The sequence shown here is derived from an EMBL/GenBank/DDBJ whole genome shotgun (WGS) entry which is preliminary data.</text>
</comment>
<dbReference type="AlphaFoldDB" id="A0A9P5DJV7"/>